<dbReference type="InterPro" id="IPR032823">
    <property type="entry name" value="BCA_ABC_TP_C"/>
</dbReference>
<sequence length="683" mass="72206">MAPSAPAPALAREAAAPVPTGLGRFTGLLGAALLVLFLAAFPHVVTSQYYVHLLIVIAIYAILILGLDIVVGYTGQVSLGHAGLFGVGAYAAAVLFLKLKLGIWAGLVAGVGVTAAFGLLLAIPALRVSGPYLAMVTLAFGTIVQIFINEMTELTNGPLGITLPPARVLDFSLLGLQAPWGAAGRRLEFYYLVCACLLLTILVVNRVVRSPFGRAFEALRDSPIACDCMGVSVYRHKVYAFVISAALAGLAGALFAWSERYVAPNSYGFELTVLFLLAVTMGGRKSRAGPLIGAAIIVMMPNVLADIELVRIMAGIIAAVALVIGAVAVLRRQENRVAVLIPVVLCLAFFPTTLLMQSVTDYRLSVFGLMILFVVYYLPDGIVGFLRELLPVLRPHHTGEGKALSATGDALIRKGGRTGAAPLLTVDRAVMQFGGLRALDEVDLAVAPGTIHGLIGPNGSGKSTMMNVLTGIYRPTAGGVTLAAGPGEARRLDGLTPSEIALSGVARTFQNVQLFREMTALENVLVGLHHAFRGTLLDAILGTPRRRREERQARARAMAILDFVGLAALAQVEARNLPYGKQRLLEIGRALALDPVLLLLDEPAAGLTAPDIADLTTIIRKIRDAGITVILIEHHMDVVMGLCDRVSVLDFGHKIAEGGAREVQADPKVIEAYLGSPVADAAE</sequence>
<keyword evidence="5 10" id="KW-0067">ATP-binding</keyword>
<dbReference type="InterPro" id="IPR003439">
    <property type="entry name" value="ABC_transporter-like_ATP-bd"/>
</dbReference>
<evidence type="ECO:0000256" key="1">
    <source>
        <dbReference type="ARBA" id="ARBA00004651"/>
    </source>
</evidence>
<feature type="transmembrane region" description="Helical" evidence="8">
    <location>
        <begin position="49"/>
        <end position="71"/>
    </location>
</feature>
<keyword evidence="11" id="KW-1185">Reference proteome</keyword>
<dbReference type="CDD" id="cd03219">
    <property type="entry name" value="ABC_Mj1267_LivG_branched"/>
    <property type="match status" value="1"/>
</dbReference>
<dbReference type="Pfam" id="PF00005">
    <property type="entry name" value="ABC_tran"/>
    <property type="match status" value="1"/>
</dbReference>
<gene>
    <name evidence="10" type="primary">btuD_12</name>
    <name evidence="10" type="ORF">OPKNFCMD_4482</name>
</gene>
<protein>
    <submittedName>
        <fullName evidence="10">Vitamin B12 import ATP-binding protein BtuD</fullName>
    </submittedName>
</protein>
<dbReference type="SMART" id="SM00382">
    <property type="entry name" value="AAA"/>
    <property type="match status" value="1"/>
</dbReference>
<dbReference type="PANTHER" id="PTHR30482">
    <property type="entry name" value="HIGH-AFFINITY BRANCHED-CHAIN AMINO ACID TRANSPORT SYSTEM PERMEASE"/>
    <property type="match status" value="1"/>
</dbReference>
<reference evidence="10" key="2">
    <citation type="submission" date="2021-08" db="EMBL/GenBank/DDBJ databases">
        <authorList>
            <person name="Tani A."/>
            <person name="Ola A."/>
            <person name="Ogura Y."/>
            <person name="Katsura K."/>
            <person name="Hayashi T."/>
        </authorList>
    </citation>
    <scope>NUCLEOTIDE SEQUENCE</scope>
    <source>
        <strain evidence="10">KCTC 52305</strain>
    </source>
</reference>
<evidence type="ECO:0000256" key="7">
    <source>
        <dbReference type="ARBA" id="ARBA00023136"/>
    </source>
</evidence>
<feature type="transmembrane region" description="Helical" evidence="8">
    <location>
        <begin position="263"/>
        <end position="281"/>
    </location>
</feature>
<evidence type="ECO:0000256" key="3">
    <source>
        <dbReference type="ARBA" id="ARBA00022692"/>
    </source>
</evidence>
<keyword evidence="3 8" id="KW-0812">Transmembrane</keyword>
<feature type="domain" description="ABC transporter" evidence="9">
    <location>
        <begin position="424"/>
        <end position="676"/>
    </location>
</feature>
<dbReference type="InterPro" id="IPR027417">
    <property type="entry name" value="P-loop_NTPase"/>
</dbReference>
<feature type="transmembrane region" description="Helical" evidence="8">
    <location>
        <begin position="189"/>
        <end position="208"/>
    </location>
</feature>
<dbReference type="PROSITE" id="PS50893">
    <property type="entry name" value="ABC_TRANSPORTER_2"/>
    <property type="match status" value="1"/>
</dbReference>
<evidence type="ECO:0000313" key="10">
    <source>
        <dbReference type="EMBL" id="GJD51726.1"/>
    </source>
</evidence>
<keyword evidence="7 8" id="KW-0472">Membrane</keyword>
<feature type="transmembrane region" description="Helical" evidence="8">
    <location>
        <begin position="21"/>
        <end position="43"/>
    </location>
</feature>
<feature type="transmembrane region" description="Helical" evidence="8">
    <location>
        <begin position="310"/>
        <end position="330"/>
    </location>
</feature>
<evidence type="ECO:0000313" key="11">
    <source>
        <dbReference type="Proteomes" id="UP001055167"/>
    </source>
</evidence>
<evidence type="ECO:0000256" key="6">
    <source>
        <dbReference type="ARBA" id="ARBA00022989"/>
    </source>
</evidence>
<dbReference type="InterPro" id="IPR043428">
    <property type="entry name" value="LivM-like"/>
</dbReference>
<dbReference type="InterPro" id="IPR001851">
    <property type="entry name" value="ABC_transp_permease"/>
</dbReference>
<evidence type="ECO:0000256" key="4">
    <source>
        <dbReference type="ARBA" id="ARBA00022741"/>
    </source>
</evidence>
<keyword evidence="4" id="KW-0547">Nucleotide-binding</keyword>
<name>A0ABQ4R4F9_9HYPH</name>
<dbReference type="EMBL" id="BPQH01000015">
    <property type="protein sequence ID" value="GJD51726.1"/>
    <property type="molecule type" value="Genomic_DNA"/>
</dbReference>
<evidence type="ECO:0000259" key="9">
    <source>
        <dbReference type="PROSITE" id="PS50893"/>
    </source>
</evidence>
<evidence type="ECO:0000256" key="8">
    <source>
        <dbReference type="SAM" id="Phobius"/>
    </source>
</evidence>
<feature type="transmembrane region" description="Helical" evidence="8">
    <location>
        <begin position="362"/>
        <end position="379"/>
    </location>
</feature>
<reference evidence="10" key="1">
    <citation type="journal article" date="2021" name="Front. Microbiol.">
        <title>Comprehensive Comparative Genomics and Phenotyping of Methylobacterium Species.</title>
        <authorList>
            <person name="Alessa O."/>
            <person name="Ogura Y."/>
            <person name="Fujitani Y."/>
            <person name="Takami H."/>
            <person name="Hayashi T."/>
            <person name="Sahin N."/>
            <person name="Tani A."/>
        </authorList>
    </citation>
    <scope>NUCLEOTIDE SEQUENCE</scope>
    <source>
        <strain evidence="10">KCTC 52305</strain>
    </source>
</reference>
<proteinExistence type="predicted"/>
<evidence type="ECO:0000256" key="5">
    <source>
        <dbReference type="ARBA" id="ARBA00022840"/>
    </source>
</evidence>
<feature type="transmembrane region" description="Helical" evidence="8">
    <location>
        <begin position="238"/>
        <end position="257"/>
    </location>
</feature>
<feature type="transmembrane region" description="Helical" evidence="8">
    <location>
        <begin position="288"/>
        <end position="304"/>
    </location>
</feature>
<dbReference type="Proteomes" id="UP001055167">
    <property type="component" value="Unassembled WGS sequence"/>
</dbReference>
<accession>A0ABQ4R4F9</accession>
<dbReference type="Gene3D" id="3.40.50.300">
    <property type="entry name" value="P-loop containing nucleotide triphosphate hydrolases"/>
    <property type="match status" value="1"/>
</dbReference>
<dbReference type="Pfam" id="PF12399">
    <property type="entry name" value="BCA_ABC_TP_C"/>
    <property type="match status" value="1"/>
</dbReference>
<dbReference type="Pfam" id="PF02653">
    <property type="entry name" value="BPD_transp_2"/>
    <property type="match status" value="1"/>
</dbReference>
<comment type="subcellular location">
    <subcellularLocation>
        <location evidence="1">Cell membrane</location>
        <topology evidence="1">Multi-pass membrane protein</topology>
    </subcellularLocation>
</comment>
<feature type="transmembrane region" description="Helical" evidence="8">
    <location>
        <begin position="78"/>
        <end position="97"/>
    </location>
</feature>
<feature type="transmembrane region" description="Helical" evidence="8">
    <location>
        <begin position="337"/>
        <end position="356"/>
    </location>
</feature>
<keyword evidence="6 8" id="KW-1133">Transmembrane helix</keyword>
<dbReference type="InterPro" id="IPR003593">
    <property type="entry name" value="AAA+_ATPase"/>
</dbReference>
<feature type="transmembrane region" description="Helical" evidence="8">
    <location>
        <begin position="103"/>
        <end position="123"/>
    </location>
</feature>
<dbReference type="CDD" id="cd06581">
    <property type="entry name" value="TM_PBP1_LivM_like"/>
    <property type="match status" value="1"/>
</dbReference>
<dbReference type="PANTHER" id="PTHR30482:SF10">
    <property type="entry name" value="HIGH-AFFINITY BRANCHED-CHAIN AMINO ACID TRANSPORT PROTEIN BRAE"/>
    <property type="match status" value="1"/>
</dbReference>
<dbReference type="SUPFAM" id="SSF52540">
    <property type="entry name" value="P-loop containing nucleoside triphosphate hydrolases"/>
    <property type="match status" value="1"/>
</dbReference>
<evidence type="ECO:0000256" key="2">
    <source>
        <dbReference type="ARBA" id="ARBA00022475"/>
    </source>
</evidence>
<dbReference type="RefSeq" id="WP_128561054.1">
    <property type="nucleotide sequence ID" value="NZ_BPQH01000015.1"/>
</dbReference>
<organism evidence="10 11">
    <name type="scientific">Methylobacterium crusticola</name>
    <dbReference type="NCBI Taxonomy" id="1697972"/>
    <lineage>
        <taxon>Bacteria</taxon>
        <taxon>Pseudomonadati</taxon>
        <taxon>Pseudomonadota</taxon>
        <taxon>Alphaproteobacteria</taxon>
        <taxon>Hyphomicrobiales</taxon>
        <taxon>Methylobacteriaceae</taxon>
        <taxon>Methylobacterium</taxon>
    </lineage>
</organism>
<dbReference type="GO" id="GO:0005524">
    <property type="term" value="F:ATP binding"/>
    <property type="evidence" value="ECO:0007669"/>
    <property type="project" value="UniProtKB-KW"/>
</dbReference>
<comment type="caution">
    <text evidence="10">The sequence shown here is derived from an EMBL/GenBank/DDBJ whole genome shotgun (WGS) entry which is preliminary data.</text>
</comment>
<keyword evidence="2" id="KW-1003">Cell membrane</keyword>